<sequence>MAEISSFPRIDPELVARLSRFGAAVLSDAMGRRGCVGHSLQARWPGAALAGPAFTVWTREGDNLAVHEALEVTAPGDVLVVDGQGATTRALIGEMIGIKAKARGLAGFVIDGAARDVAELEELGMPVFSRGQTPAGPFKTGPFELLDAVAIGGVVVHPGDAVVADRDGVVVVPRDRAAGVLARAEEIAAGEVAKRAANAVPIR</sequence>
<dbReference type="InterPro" id="IPR036704">
    <property type="entry name" value="RraA/RraA-like_sf"/>
</dbReference>
<name>A0ABP9P3I5_9PSEU</name>
<evidence type="ECO:0000256" key="6">
    <source>
        <dbReference type="ARBA" id="ARBA00012947"/>
    </source>
</evidence>
<dbReference type="RefSeq" id="WP_345610706.1">
    <property type="nucleotide sequence ID" value="NZ_BAABJO010000034.1"/>
</dbReference>
<evidence type="ECO:0000256" key="9">
    <source>
        <dbReference type="ARBA" id="ARBA00029596"/>
    </source>
</evidence>
<evidence type="ECO:0000256" key="8">
    <source>
        <dbReference type="ARBA" id="ARBA00025046"/>
    </source>
</evidence>
<comment type="caution">
    <text evidence="13">The sequence shown here is derived from an EMBL/GenBank/DDBJ whole genome shotgun (WGS) entry which is preliminary data.</text>
</comment>
<dbReference type="EC" id="4.1.3.17" evidence="5"/>
<gene>
    <name evidence="13" type="ORF">GCM10023320_66980</name>
</gene>
<organism evidence="13 14">
    <name type="scientific">Pseudonocardia adelaidensis</name>
    <dbReference type="NCBI Taxonomy" id="648754"/>
    <lineage>
        <taxon>Bacteria</taxon>
        <taxon>Bacillati</taxon>
        <taxon>Actinomycetota</taxon>
        <taxon>Actinomycetes</taxon>
        <taxon>Pseudonocardiales</taxon>
        <taxon>Pseudonocardiaceae</taxon>
        <taxon>Pseudonocardia</taxon>
    </lineage>
</organism>
<evidence type="ECO:0000256" key="2">
    <source>
        <dbReference type="ARBA" id="ARBA00001968"/>
    </source>
</evidence>
<proteinExistence type="inferred from homology"/>
<evidence type="ECO:0000313" key="13">
    <source>
        <dbReference type="EMBL" id="GAA5136217.1"/>
    </source>
</evidence>
<evidence type="ECO:0000256" key="1">
    <source>
        <dbReference type="ARBA" id="ARBA00001342"/>
    </source>
</evidence>
<evidence type="ECO:0000256" key="7">
    <source>
        <dbReference type="ARBA" id="ARBA00016549"/>
    </source>
</evidence>
<reference evidence="14" key="1">
    <citation type="journal article" date="2019" name="Int. J. Syst. Evol. Microbiol.">
        <title>The Global Catalogue of Microorganisms (GCM) 10K type strain sequencing project: providing services to taxonomists for standard genome sequencing and annotation.</title>
        <authorList>
            <consortium name="The Broad Institute Genomics Platform"/>
            <consortium name="The Broad Institute Genome Sequencing Center for Infectious Disease"/>
            <person name="Wu L."/>
            <person name="Ma J."/>
        </authorList>
    </citation>
    <scope>NUCLEOTIDE SEQUENCE [LARGE SCALE GENOMIC DNA]</scope>
    <source>
        <strain evidence="14">JCM 18302</strain>
    </source>
</reference>
<keyword evidence="14" id="KW-1185">Reference proteome</keyword>
<dbReference type="Gene3D" id="3.50.30.40">
    <property type="entry name" value="Ribonuclease E inhibitor RraA/RraA-like"/>
    <property type="match status" value="1"/>
</dbReference>
<comment type="catalytic activity">
    <reaction evidence="12">
        <text>oxaloacetate + H(+) = pyruvate + CO2</text>
        <dbReference type="Rhea" id="RHEA:15641"/>
        <dbReference type="ChEBI" id="CHEBI:15361"/>
        <dbReference type="ChEBI" id="CHEBI:15378"/>
        <dbReference type="ChEBI" id="CHEBI:16452"/>
        <dbReference type="ChEBI" id="CHEBI:16526"/>
        <dbReference type="EC" id="4.1.1.112"/>
    </reaction>
</comment>
<evidence type="ECO:0000256" key="4">
    <source>
        <dbReference type="ARBA" id="ARBA00011233"/>
    </source>
</evidence>
<evidence type="ECO:0000256" key="10">
    <source>
        <dbReference type="ARBA" id="ARBA00030169"/>
    </source>
</evidence>
<comment type="function">
    <text evidence="8">Catalyzes the aldol cleavage of 4-hydroxy-4-methyl-2-oxoglutarate (HMG) into 2 molecules of pyruvate. Also contains a secondary oxaloacetate (OAA) decarboxylase activity due to the common pyruvate enolate transition state formed following C-C bond cleavage in the retro-aldol and decarboxylation reactions.</text>
</comment>
<comment type="cofactor">
    <cofactor evidence="2">
        <name>a divalent metal cation</name>
        <dbReference type="ChEBI" id="CHEBI:60240"/>
    </cofactor>
</comment>
<comment type="catalytic activity">
    <reaction evidence="1">
        <text>4-hydroxy-4-methyl-2-oxoglutarate = 2 pyruvate</text>
        <dbReference type="Rhea" id="RHEA:22748"/>
        <dbReference type="ChEBI" id="CHEBI:15361"/>
        <dbReference type="ChEBI" id="CHEBI:58276"/>
        <dbReference type="EC" id="4.1.3.17"/>
    </reaction>
</comment>
<evidence type="ECO:0000256" key="11">
    <source>
        <dbReference type="ARBA" id="ARBA00032305"/>
    </source>
</evidence>
<dbReference type="PANTHER" id="PTHR33254:SF4">
    <property type="entry name" value="4-HYDROXY-4-METHYL-2-OXOGLUTARATE ALDOLASE 3-RELATED"/>
    <property type="match status" value="1"/>
</dbReference>
<evidence type="ECO:0000256" key="3">
    <source>
        <dbReference type="ARBA" id="ARBA00008621"/>
    </source>
</evidence>
<dbReference type="CDD" id="cd16841">
    <property type="entry name" value="RraA_family"/>
    <property type="match status" value="1"/>
</dbReference>
<comment type="similarity">
    <text evidence="3">Belongs to the class II aldolase/RraA-like family.</text>
</comment>
<evidence type="ECO:0000256" key="12">
    <source>
        <dbReference type="ARBA" id="ARBA00047973"/>
    </source>
</evidence>
<dbReference type="SUPFAM" id="SSF89562">
    <property type="entry name" value="RraA-like"/>
    <property type="match status" value="1"/>
</dbReference>
<evidence type="ECO:0000256" key="5">
    <source>
        <dbReference type="ARBA" id="ARBA00012213"/>
    </source>
</evidence>
<comment type="subunit">
    <text evidence="4">Homotrimer.</text>
</comment>
<dbReference type="Pfam" id="PF03737">
    <property type="entry name" value="RraA-like"/>
    <property type="match status" value="1"/>
</dbReference>
<dbReference type="InterPro" id="IPR005493">
    <property type="entry name" value="RraA/RraA-like"/>
</dbReference>
<evidence type="ECO:0000313" key="14">
    <source>
        <dbReference type="Proteomes" id="UP001500804"/>
    </source>
</evidence>
<accession>A0ABP9P3I5</accession>
<dbReference type="Proteomes" id="UP001500804">
    <property type="component" value="Unassembled WGS sequence"/>
</dbReference>
<protein>
    <recommendedName>
        <fullName evidence="7">Putative 4-hydroxy-4-methyl-2-oxoglutarate aldolase</fullName>
        <ecNumber evidence="6">4.1.1.112</ecNumber>
        <ecNumber evidence="5">4.1.3.17</ecNumber>
    </recommendedName>
    <alternativeName>
        <fullName evidence="11">Oxaloacetate decarboxylase</fullName>
    </alternativeName>
    <alternativeName>
        <fullName evidence="9">Regulator of ribonuclease activity homolog</fullName>
    </alternativeName>
    <alternativeName>
        <fullName evidence="10">RraA-like protein</fullName>
    </alternativeName>
</protein>
<dbReference type="EC" id="4.1.1.112" evidence="6"/>
<dbReference type="EMBL" id="BAABJO010000034">
    <property type="protein sequence ID" value="GAA5136217.1"/>
    <property type="molecule type" value="Genomic_DNA"/>
</dbReference>
<dbReference type="PANTHER" id="PTHR33254">
    <property type="entry name" value="4-HYDROXY-4-METHYL-2-OXOGLUTARATE ALDOLASE 3-RELATED"/>
    <property type="match status" value="1"/>
</dbReference>